<evidence type="ECO:0000256" key="9">
    <source>
        <dbReference type="ARBA" id="ARBA00022989"/>
    </source>
</evidence>
<dbReference type="Pfam" id="PF06580">
    <property type="entry name" value="His_kinase"/>
    <property type="match status" value="1"/>
</dbReference>
<protein>
    <submittedName>
        <fullName evidence="15">Histidine kinase</fullName>
    </submittedName>
</protein>
<evidence type="ECO:0000256" key="1">
    <source>
        <dbReference type="ARBA" id="ARBA00004651"/>
    </source>
</evidence>
<reference evidence="15" key="2">
    <citation type="submission" date="2021-04" db="EMBL/GenBank/DDBJ databases">
        <authorList>
            <person name="Gilroy R."/>
        </authorList>
    </citation>
    <scope>NUCLEOTIDE SEQUENCE</scope>
    <source>
        <strain evidence="15">CHK195-6426</strain>
    </source>
</reference>
<keyword evidence="8" id="KW-0067">ATP-binding</keyword>
<keyword evidence="3" id="KW-0597">Phosphoprotein</keyword>
<evidence type="ECO:0000256" key="8">
    <source>
        <dbReference type="ARBA" id="ARBA00022840"/>
    </source>
</evidence>
<comment type="caution">
    <text evidence="15">The sequence shown here is derived from an EMBL/GenBank/DDBJ whole genome shotgun (WGS) entry which is preliminary data.</text>
</comment>
<dbReference type="GO" id="GO:0005524">
    <property type="term" value="F:ATP binding"/>
    <property type="evidence" value="ECO:0007669"/>
    <property type="project" value="UniProtKB-KW"/>
</dbReference>
<evidence type="ECO:0000259" key="13">
    <source>
        <dbReference type="Pfam" id="PF02518"/>
    </source>
</evidence>
<dbReference type="Pfam" id="PF02518">
    <property type="entry name" value="HATPase_c"/>
    <property type="match status" value="1"/>
</dbReference>
<reference evidence="15" key="1">
    <citation type="journal article" date="2021" name="PeerJ">
        <title>Extensive microbial diversity within the chicken gut microbiome revealed by metagenomics and culture.</title>
        <authorList>
            <person name="Gilroy R."/>
            <person name="Ravi A."/>
            <person name="Getino M."/>
            <person name="Pursley I."/>
            <person name="Horton D.L."/>
            <person name="Alikhan N.F."/>
            <person name="Baker D."/>
            <person name="Gharbi K."/>
            <person name="Hall N."/>
            <person name="Watson M."/>
            <person name="Adriaenssens E.M."/>
            <person name="Foster-Nyarko E."/>
            <person name="Jarju S."/>
            <person name="Secka A."/>
            <person name="Antonio M."/>
            <person name="Oren A."/>
            <person name="Chaudhuri R.R."/>
            <person name="La Ragione R."/>
            <person name="Hildebrand F."/>
            <person name="Pallen M.J."/>
        </authorList>
    </citation>
    <scope>NUCLEOTIDE SEQUENCE</scope>
    <source>
        <strain evidence="15">CHK195-6426</strain>
    </source>
</reference>
<evidence type="ECO:0000313" key="15">
    <source>
        <dbReference type="EMBL" id="HIW82419.1"/>
    </source>
</evidence>
<evidence type="ECO:0000256" key="4">
    <source>
        <dbReference type="ARBA" id="ARBA00022679"/>
    </source>
</evidence>
<evidence type="ECO:0000256" key="10">
    <source>
        <dbReference type="ARBA" id="ARBA00023012"/>
    </source>
</evidence>
<dbReference type="Proteomes" id="UP000824265">
    <property type="component" value="Unassembled WGS sequence"/>
</dbReference>
<dbReference type="GO" id="GO:0005886">
    <property type="term" value="C:plasma membrane"/>
    <property type="evidence" value="ECO:0007669"/>
    <property type="project" value="UniProtKB-SubCell"/>
</dbReference>
<evidence type="ECO:0000256" key="12">
    <source>
        <dbReference type="SAM" id="Phobius"/>
    </source>
</evidence>
<feature type="domain" description="Signal transduction histidine kinase internal region" evidence="14">
    <location>
        <begin position="391"/>
        <end position="470"/>
    </location>
</feature>
<comment type="subcellular location">
    <subcellularLocation>
        <location evidence="1">Cell membrane</location>
        <topology evidence="1">Multi-pass membrane protein</topology>
    </subcellularLocation>
</comment>
<feature type="transmembrane region" description="Helical" evidence="12">
    <location>
        <begin position="302"/>
        <end position="322"/>
    </location>
</feature>
<sequence>MMKHNRMQQKYFFRQLIRHLLLITLPILMLGILLTNHFRNQLQEELTAYAERSKNYMLTSVTDILNTFSEQMAIFSTSPSMAVSISRLLNEQSLDYKNNVMKSIIPTIIGTTVNLSDYVDSIYIYYDNPHGNFFSSTAGYTNITSAACQDSGWLSSYEQAEASHQQWVEIRSIRNYSFEQELETLSVFRRFDYLDGVMVMNLNLSEISKTLDVNQIYPGSYTLVALSDGNVLFGSSDYKILEADYRDISEIIQIPSSGNKAYDHIEIDKVSYVYYSSTIPEYGLTMISLLPESEVFRTVNSMVMAFAIIIVFSILLSITLSLRGTIHNFRQLHQLLELFSCAEAGKALPSSFRSQTRNEYDLIFNNIISTFISNNRLRLDLAEAKVHQKDAQLAVLQLQLNPHFIFNTLQTVDLEILKSQPPGNASSFLIHNLSDILKYSLENTSRLVPLKEEIAVCKKYAEIQKLRYTNPFLLYWEYEEEVLEIPIIHLVLQPLLENSLHHAIKELPRQGLIKIKLFIQNKRLHFYVVDNGLGISKDRLVEINSRLKRQNLTQNSHIGLYNTNMRLVLTYGPEAAVCVNSKDGQGTVVHFSIPV</sequence>
<keyword evidence="11 12" id="KW-0472">Membrane</keyword>
<evidence type="ECO:0000256" key="6">
    <source>
        <dbReference type="ARBA" id="ARBA00022741"/>
    </source>
</evidence>
<evidence type="ECO:0000256" key="2">
    <source>
        <dbReference type="ARBA" id="ARBA00022475"/>
    </source>
</evidence>
<keyword evidence="9 12" id="KW-1133">Transmembrane helix</keyword>
<evidence type="ECO:0000256" key="3">
    <source>
        <dbReference type="ARBA" id="ARBA00022553"/>
    </source>
</evidence>
<dbReference type="PANTHER" id="PTHR34220:SF11">
    <property type="entry name" value="SENSOR PROTEIN KINASE HPTS"/>
    <property type="match status" value="1"/>
</dbReference>
<dbReference type="Gene3D" id="3.30.565.10">
    <property type="entry name" value="Histidine kinase-like ATPase, C-terminal domain"/>
    <property type="match status" value="1"/>
</dbReference>
<keyword evidence="6" id="KW-0547">Nucleotide-binding</keyword>
<evidence type="ECO:0000259" key="14">
    <source>
        <dbReference type="Pfam" id="PF06580"/>
    </source>
</evidence>
<keyword evidence="5 12" id="KW-0812">Transmembrane</keyword>
<dbReference type="InterPro" id="IPR010559">
    <property type="entry name" value="Sig_transdc_His_kin_internal"/>
</dbReference>
<dbReference type="AlphaFoldDB" id="A0A9D1R7M2"/>
<feature type="domain" description="Histidine kinase/HSP90-like ATPase" evidence="13">
    <location>
        <begin position="492"/>
        <end position="594"/>
    </location>
</feature>
<keyword evidence="4" id="KW-0808">Transferase</keyword>
<dbReference type="EMBL" id="DXGH01000072">
    <property type="protein sequence ID" value="HIW82419.1"/>
    <property type="molecule type" value="Genomic_DNA"/>
</dbReference>
<evidence type="ECO:0000256" key="7">
    <source>
        <dbReference type="ARBA" id="ARBA00022777"/>
    </source>
</evidence>
<organism evidence="15 16">
    <name type="scientific">Candidatus Acetatifactor stercoripullorum</name>
    <dbReference type="NCBI Taxonomy" id="2838414"/>
    <lineage>
        <taxon>Bacteria</taxon>
        <taxon>Bacillati</taxon>
        <taxon>Bacillota</taxon>
        <taxon>Clostridia</taxon>
        <taxon>Lachnospirales</taxon>
        <taxon>Lachnospiraceae</taxon>
        <taxon>Acetatifactor</taxon>
    </lineage>
</organism>
<evidence type="ECO:0000256" key="5">
    <source>
        <dbReference type="ARBA" id="ARBA00022692"/>
    </source>
</evidence>
<evidence type="ECO:0000313" key="16">
    <source>
        <dbReference type="Proteomes" id="UP000824265"/>
    </source>
</evidence>
<dbReference type="InterPro" id="IPR036890">
    <property type="entry name" value="HATPase_C_sf"/>
</dbReference>
<name>A0A9D1R7M2_9FIRM</name>
<accession>A0A9D1R7M2</accession>
<keyword evidence="10" id="KW-0902">Two-component regulatory system</keyword>
<evidence type="ECO:0000256" key="11">
    <source>
        <dbReference type="ARBA" id="ARBA00023136"/>
    </source>
</evidence>
<dbReference type="PANTHER" id="PTHR34220">
    <property type="entry name" value="SENSOR HISTIDINE KINASE YPDA"/>
    <property type="match status" value="1"/>
</dbReference>
<keyword evidence="2" id="KW-1003">Cell membrane</keyword>
<dbReference type="Gene3D" id="3.30.450.20">
    <property type="entry name" value="PAS domain"/>
    <property type="match status" value="1"/>
</dbReference>
<proteinExistence type="predicted"/>
<feature type="transmembrane region" description="Helical" evidence="12">
    <location>
        <begin position="20"/>
        <end position="38"/>
    </location>
</feature>
<dbReference type="SUPFAM" id="SSF55874">
    <property type="entry name" value="ATPase domain of HSP90 chaperone/DNA topoisomerase II/histidine kinase"/>
    <property type="match status" value="1"/>
</dbReference>
<dbReference type="GO" id="GO:0000155">
    <property type="term" value="F:phosphorelay sensor kinase activity"/>
    <property type="evidence" value="ECO:0007669"/>
    <property type="project" value="InterPro"/>
</dbReference>
<keyword evidence="7 15" id="KW-0418">Kinase</keyword>
<dbReference type="InterPro" id="IPR003594">
    <property type="entry name" value="HATPase_dom"/>
</dbReference>
<dbReference type="InterPro" id="IPR050640">
    <property type="entry name" value="Bact_2-comp_sensor_kinase"/>
</dbReference>
<gene>
    <name evidence="15" type="ORF">H9742_13035</name>
</gene>